<reference evidence="1 2" key="1">
    <citation type="submission" date="2019-12" db="EMBL/GenBank/DDBJ databases">
        <authorList>
            <person name="Floudas D."/>
            <person name="Bentzer J."/>
            <person name="Ahren D."/>
            <person name="Johansson T."/>
            <person name="Persson P."/>
            <person name="Tunlid A."/>
        </authorList>
    </citation>
    <scope>NUCLEOTIDE SEQUENCE [LARGE SCALE GENOMIC DNA]</scope>
    <source>
        <strain evidence="1 2">CBS 102.39</strain>
    </source>
</reference>
<evidence type="ECO:0000313" key="1">
    <source>
        <dbReference type="EMBL" id="KAF4622193.1"/>
    </source>
</evidence>
<evidence type="ECO:0000313" key="2">
    <source>
        <dbReference type="Proteomes" id="UP000521872"/>
    </source>
</evidence>
<name>A0A8H4R3G9_9AGAR</name>
<dbReference type="AlphaFoldDB" id="A0A8H4R3G9"/>
<gene>
    <name evidence="1" type="ORF">D9613_009368</name>
</gene>
<proteinExistence type="predicted"/>
<accession>A0A8H4R3G9</accession>
<organism evidence="1 2">
    <name type="scientific">Agrocybe pediades</name>
    <dbReference type="NCBI Taxonomy" id="84607"/>
    <lineage>
        <taxon>Eukaryota</taxon>
        <taxon>Fungi</taxon>
        <taxon>Dikarya</taxon>
        <taxon>Basidiomycota</taxon>
        <taxon>Agaricomycotina</taxon>
        <taxon>Agaricomycetes</taxon>
        <taxon>Agaricomycetidae</taxon>
        <taxon>Agaricales</taxon>
        <taxon>Agaricineae</taxon>
        <taxon>Strophariaceae</taxon>
        <taxon>Agrocybe</taxon>
    </lineage>
</organism>
<dbReference type="Proteomes" id="UP000521872">
    <property type="component" value="Unassembled WGS sequence"/>
</dbReference>
<protein>
    <submittedName>
        <fullName evidence="1">Uncharacterized protein</fullName>
    </submittedName>
</protein>
<comment type="caution">
    <text evidence="1">The sequence shown here is derived from an EMBL/GenBank/DDBJ whole genome shotgun (WGS) entry which is preliminary data.</text>
</comment>
<keyword evidence="2" id="KW-1185">Reference proteome</keyword>
<sequence length="461" mass="52512">MAHTKNTNTVVRVGRPQNAAFMLMKAKKAFQHLPQELVDLIVDQLRDNPSALATCSLISWAWVPRSRHHLFRCLKISILESHICYDLLRHPLCTFRPFVRAVALKFKDVILDTKVYRPPEVWIASVLSKLKLDGTVTEFQAEDYRVLGVDCFWESLRTVAPTFTSHITHLRLCEFGPAWFFRFRALMHEFPAITSLYHSTSNPEFDPSVEASGYGENQHLAPPSLRSVVIATRGEVCPIQQGFSQLMWSWLLESRTSLSSLRLDGLITIPVGAPPDLQSLVSFRDYLNFLGPSLEVLNLHFRDKLSSIRFFNDVGLQSTTGLREFEFGNVPLFYDPENDQFLLPFFFLAMSRLWSKFPQQLNMRKVSVILQITPFDVEGLDFFNCADEELAAQAYRDLNTAFTGTLFPNLEELVFVVSLAEDDEVDRPPLDDSVLDKVATFLEGNLAKIMERGILIVSRGN</sequence>
<dbReference type="EMBL" id="JAACJL010000002">
    <property type="protein sequence ID" value="KAF4622193.1"/>
    <property type="molecule type" value="Genomic_DNA"/>
</dbReference>